<dbReference type="Proteomes" id="UP000184241">
    <property type="component" value="Unassembled WGS sequence"/>
</dbReference>
<evidence type="ECO:0000313" key="4">
    <source>
        <dbReference type="Proteomes" id="UP000184241"/>
    </source>
</evidence>
<organism evidence="3 4">
    <name type="scientific">Clostridium intestinale DSM 6191</name>
    <dbReference type="NCBI Taxonomy" id="1121320"/>
    <lineage>
        <taxon>Bacteria</taxon>
        <taxon>Bacillati</taxon>
        <taxon>Bacillota</taxon>
        <taxon>Clostridia</taxon>
        <taxon>Eubacteriales</taxon>
        <taxon>Clostridiaceae</taxon>
        <taxon>Clostridium</taxon>
    </lineage>
</organism>
<dbReference type="AlphaFoldDB" id="A0A1M5TMY9"/>
<comment type="caution">
    <text evidence="2">Lacks conserved residue(s) required for the propagation of feature annotation.</text>
</comment>
<protein>
    <recommendedName>
        <fullName evidence="2">tRNA(Met) cytidine acetate ligase</fullName>
        <ecNumber evidence="2">6.3.4.-</ecNumber>
    </recommendedName>
</protein>
<evidence type="ECO:0000256" key="1">
    <source>
        <dbReference type="ARBA" id="ARBA00022694"/>
    </source>
</evidence>
<dbReference type="EC" id="6.3.4.-" evidence="2"/>
<feature type="binding site" evidence="2">
    <location>
        <begin position="7"/>
        <end position="20"/>
    </location>
    <ligand>
        <name>ATP</name>
        <dbReference type="ChEBI" id="CHEBI:30616"/>
    </ligand>
</feature>
<dbReference type="GO" id="GO:0016879">
    <property type="term" value="F:ligase activity, forming carbon-nitrogen bonds"/>
    <property type="evidence" value="ECO:0007669"/>
    <property type="project" value="UniProtKB-UniRule"/>
</dbReference>
<dbReference type="PANTHER" id="PTHR37825">
    <property type="entry name" value="TRNA(MET) CYTIDINE ACETATE LIGASE"/>
    <property type="match status" value="1"/>
</dbReference>
<proteinExistence type="inferred from homology"/>
<dbReference type="NCBIfam" id="NF010191">
    <property type="entry name" value="PRK13670.1"/>
    <property type="match status" value="1"/>
</dbReference>
<dbReference type="Gene3D" id="3.40.50.620">
    <property type="entry name" value="HUPs"/>
    <property type="match status" value="1"/>
</dbReference>
<keyword evidence="2" id="KW-0436">Ligase</keyword>
<feature type="binding site" evidence="2">
    <location>
        <position position="196"/>
    </location>
    <ligand>
        <name>ATP</name>
        <dbReference type="ChEBI" id="CHEBI:30616"/>
    </ligand>
</feature>
<dbReference type="SUPFAM" id="SSF52374">
    <property type="entry name" value="Nucleotidylyl transferase"/>
    <property type="match status" value="1"/>
</dbReference>
<dbReference type="EMBL" id="FQXU01000003">
    <property type="protein sequence ID" value="SHH52058.1"/>
    <property type="molecule type" value="Genomic_DNA"/>
</dbReference>
<dbReference type="GO" id="GO:0000049">
    <property type="term" value="F:tRNA binding"/>
    <property type="evidence" value="ECO:0007669"/>
    <property type="project" value="UniProtKB-KW"/>
</dbReference>
<evidence type="ECO:0000313" key="3">
    <source>
        <dbReference type="EMBL" id="SHH52058.1"/>
    </source>
</evidence>
<dbReference type="PANTHER" id="PTHR37825:SF1">
    <property type="entry name" value="TRNA(MET) CYTIDINE ACETATE LIGASE"/>
    <property type="match status" value="1"/>
</dbReference>
<evidence type="ECO:0000256" key="2">
    <source>
        <dbReference type="HAMAP-Rule" id="MF_01539"/>
    </source>
</evidence>
<comment type="subcellular location">
    <subcellularLocation>
        <location evidence="2">Cytoplasm</location>
    </subcellularLocation>
</comment>
<accession>A0A1M5TMY9</accession>
<name>A0A1M5TMY9_9CLOT</name>
<dbReference type="GO" id="GO:0006400">
    <property type="term" value="P:tRNA modification"/>
    <property type="evidence" value="ECO:0007669"/>
    <property type="project" value="UniProtKB-UniRule"/>
</dbReference>
<comment type="similarity">
    <text evidence="2">Belongs to the TmcAL family.</text>
</comment>
<reference evidence="3 4" key="1">
    <citation type="submission" date="2016-11" db="EMBL/GenBank/DDBJ databases">
        <authorList>
            <person name="Jaros S."/>
            <person name="Januszkiewicz K."/>
            <person name="Wedrychowicz H."/>
        </authorList>
    </citation>
    <scope>NUCLEOTIDE SEQUENCE [LARGE SCALE GENOMIC DNA]</scope>
    <source>
        <strain evidence="3 4">DSM 6191</strain>
    </source>
</reference>
<dbReference type="GO" id="GO:0005737">
    <property type="term" value="C:cytoplasm"/>
    <property type="evidence" value="ECO:0007669"/>
    <property type="project" value="UniProtKB-SubCell"/>
</dbReference>
<keyword evidence="2" id="KW-0067">ATP-binding</keyword>
<comment type="catalytic activity">
    <reaction evidence="2">
        <text>cytidine(34) in elongator tRNA(Met) + acetate + ATP = N(4)-acetylcytidine(34) in elongator tRNA(Met) + AMP + diphosphate</text>
        <dbReference type="Rhea" id="RHEA:58144"/>
        <dbReference type="Rhea" id="RHEA-COMP:10693"/>
        <dbReference type="Rhea" id="RHEA-COMP:10694"/>
        <dbReference type="ChEBI" id="CHEBI:30089"/>
        <dbReference type="ChEBI" id="CHEBI:30616"/>
        <dbReference type="ChEBI" id="CHEBI:33019"/>
        <dbReference type="ChEBI" id="CHEBI:74900"/>
        <dbReference type="ChEBI" id="CHEBI:82748"/>
        <dbReference type="ChEBI" id="CHEBI:456215"/>
    </reaction>
</comment>
<dbReference type="RefSeq" id="WP_073015956.1">
    <property type="nucleotide sequence ID" value="NZ_FQXU01000003.1"/>
</dbReference>
<keyword evidence="2" id="KW-0694">RNA-binding</keyword>
<feature type="binding site" evidence="2">
    <location>
        <position position="171"/>
    </location>
    <ligand>
        <name>ATP</name>
        <dbReference type="ChEBI" id="CHEBI:30616"/>
    </ligand>
</feature>
<keyword evidence="2" id="KW-0547">Nucleotide-binding</keyword>
<dbReference type="GO" id="GO:0016740">
    <property type="term" value="F:transferase activity"/>
    <property type="evidence" value="ECO:0007669"/>
    <property type="project" value="UniProtKB-KW"/>
</dbReference>
<dbReference type="InterPro" id="IPR008513">
    <property type="entry name" value="tRNA(Met)_cyd_acetate_ligase"/>
</dbReference>
<keyword evidence="1 2" id="KW-0819">tRNA processing</keyword>
<comment type="function">
    <text evidence="2">Catalyzes the formation of N(4)-acetylcytidine (ac(4)C) at the wobble position of elongator tRNA(Met), using acetate and ATP as substrates. First activates an acetate ion to form acetyladenylate (Ac-AMP) and then transfers the acetyl group to tRNA to form ac(4)C34.</text>
</comment>
<gene>
    <name evidence="2" type="primary">tmcAL</name>
    <name evidence="3" type="ORF">SAMN02745941_00263</name>
</gene>
<keyword evidence="2" id="KW-0963">Cytoplasm</keyword>
<sequence>MNIAGIITEYNPFHLGHKLHLDTTKSLSHCDGVICVMSGNFMQRGEPAFIDKWTRAEIALRNGVDLVIELPTVFALSSAEFFAFGSVSLLDSLGVVNSICFGSESGDVSILKEISSLLTDESLEFKSLLKEKLKKGESLTTSRSKTVLEILSKSNGSINLDELDKILNSSNNILGIEYIKALNRLNSSITPLTFKRNGGSYNSKTLDNNISSATSIREFLKAHGNIEDLYNHLPSETYKMLHNLFKENYDFVDKEKIFSFLKYKLTTSSNRLKDIPDVKEGLDNKISKEFIQAKTLDGLIMNVKSKRYTYTRISRILSQFFLGFEEYPIESLRTSRPDYARVLGLNKRGAEILKEIKKHSDLEIINKVPKYPNTMLSMDINATNAYSLICKSINFNDDYKKSPIIIMDNY</sequence>
<keyword evidence="2" id="KW-0820">tRNA-binding</keyword>
<dbReference type="InterPro" id="IPR014729">
    <property type="entry name" value="Rossmann-like_a/b/a_fold"/>
</dbReference>
<dbReference type="HAMAP" id="MF_01539">
    <property type="entry name" value="TmcAL"/>
    <property type="match status" value="1"/>
</dbReference>
<feature type="binding site" evidence="2">
    <location>
        <position position="102"/>
    </location>
    <ligand>
        <name>ATP</name>
        <dbReference type="ChEBI" id="CHEBI:30616"/>
    </ligand>
</feature>
<dbReference type="GO" id="GO:0005524">
    <property type="term" value="F:ATP binding"/>
    <property type="evidence" value="ECO:0007669"/>
    <property type="project" value="UniProtKB-KW"/>
</dbReference>
<dbReference type="Pfam" id="PF05636">
    <property type="entry name" value="HIGH_NTase1"/>
    <property type="match status" value="1"/>
</dbReference>
<keyword evidence="3" id="KW-0808">Transferase</keyword>